<dbReference type="InterPro" id="IPR036821">
    <property type="entry name" value="Peptide_deformylase_sf"/>
</dbReference>
<feature type="binding site" evidence="2">
    <location>
        <position position="90"/>
    </location>
    <ligand>
        <name>Fe cation</name>
        <dbReference type="ChEBI" id="CHEBI:24875"/>
    </ligand>
</feature>
<dbReference type="GO" id="GO:0006412">
    <property type="term" value="P:translation"/>
    <property type="evidence" value="ECO:0007669"/>
    <property type="project" value="UniProtKB-UniRule"/>
</dbReference>
<proteinExistence type="inferred from homology"/>
<dbReference type="NCBIfam" id="NF001159">
    <property type="entry name" value="PRK00150.1-3"/>
    <property type="match status" value="1"/>
</dbReference>
<dbReference type="OrthoDB" id="9784988at2"/>
<dbReference type="CDD" id="cd00487">
    <property type="entry name" value="Pep_deformylase"/>
    <property type="match status" value="1"/>
</dbReference>
<gene>
    <name evidence="2" type="primary">def</name>
    <name evidence="3" type="ORF">B5M42_17445</name>
</gene>
<protein>
    <recommendedName>
        <fullName evidence="2">Peptide deformylase</fullName>
        <shortName evidence="2">PDF</shortName>
        <ecNumber evidence="2">3.5.1.88</ecNumber>
    </recommendedName>
    <alternativeName>
        <fullName evidence="2">Polypeptide deformylase</fullName>
    </alternativeName>
</protein>
<dbReference type="HAMAP" id="MF_00163">
    <property type="entry name" value="Pep_deformylase"/>
    <property type="match status" value="1"/>
</dbReference>
<comment type="cofactor">
    <cofactor evidence="2">
        <name>Fe(2+)</name>
        <dbReference type="ChEBI" id="CHEBI:29033"/>
    </cofactor>
    <text evidence="2">Binds 1 Fe(2+) ion.</text>
</comment>
<dbReference type="PRINTS" id="PR01576">
    <property type="entry name" value="PDEFORMYLASE"/>
</dbReference>
<evidence type="ECO:0000313" key="4">
    <source>
        <dbReference type="Proteomes" id="UP000298246"/>
    </source>
</evidence>
<accession>A0A4Y8PZ59</accession>
<name>A0A4Y8PZ59_9BACL</name>
<evidence type="ECO:0000256" key="2">
    <source>
        <dbReference type="HAMAP-Rule" id="MF_00163"/>
    </source>
</evidence>
<comment type="catalytic activity">
    <reaction evidence="2">
        <text>N-terminal N-formyl-L-methionyl-[peptide] + H2O = N-terminal L-methionyl-[peptide] + formate</text>
        <dbReference type="Rhea" id="RHEA:24420"/>
        <dbReference type="Rhea" id="RHEA-COMP:10639"/>
        <dbReference type="Rhea" id="RHEA-COMP:10640"/>
        <dbReference type="ChEBI" id="CHEBI:15377"/>
        <dbReference type="ChEBI" id="CHEBI:15740"/>
        <dbReference type="ChEBI" id="CHEBI:49298"/>
        <dbReference type="ChEBI" id="CHEBI:64731"/>
        <dbReference type="EC" id="3.5.1.88"/>
    </reaction>
</comment>
<feature type="binding site" evidence="2">
    <location>
        <position position="132"/>
    </location>
    <ligand>
        <name>Fe cation</name>
        <dbReference type="ChEBI" id="CHEBI:24875"/>
    </ligand>
</feature>
<evidence type="ECO:0000256" key="1">
    <source>
        <dbReference type="ARBA" id="ARBA00010759"/>
    </source>
</evidence>
<dbReference type="EMBL" id="MYFO01000025">
    <property type="protein sequence ID" value="TFE85534.1"/>
    <property type="molecule type" value="Genomic_DNA"/>
</dbReference>
<reference evidence="3 4" key="1">
    <citation type="submission" date="2017-03" db="EMBL/GenBank/DDBJ databases">
        <title>Isolation of Levoglucosan Utilizing Bacteria.</title>
        <authorList>
            <person name="Arya A.S."/>
        </authorList>
    </citation>
    <scope>NUCLEOTIDE SEQUENCE [LARGE SCALE GENOMIC DNA]</scope>
    <source>
        <strain evidence="3 4">MEC069</strain>
    </source>
</reference>
<evidence type="ECO:0000313" key="3">
    <source>
        <dbReference type="EMBL" id="TFE85534.1"/>
    </source>
</evidence>
<dbReference type="Pfam" id="PF01327">
    <property type="entry name" value="Pep_deformylase"/>
    <property type="match status" value="1"/>
</dbReference>
<keyword evidence="2" id="KW-0479">Metal-binding</keyword>
<feature type="active site" evidence="2">
    <location>
        <position position="133"/>
    </location>
</feature>
<dbReference type="GO" id="GO:0046872">
    <property type="term" value="F:metal ion binding"/>
    <property type="evidence" value="ECO:0007669"/>
    <property type="project" value="UniProtKB-KW"/>
</dbReference>
<comment type="function">
    <text evidence="2">Removes the formyl group from the N-terminal Met of newly synthesized proteins. Requires at least a dipeptide for an efficient rate of reaction. N-terminal L-methionine is a prerequisite for activity but the enzyme has broad specificity at other positions.</text>
</comment>
<dbReference type="PIRSF" id="PIRSF004749">
    <property type="entry name" value="Pep_def"/>
    <property type="match status" value="1"/>
</dbReference>
<feature type="binding site" evidence="2">
    <location>
        <position position="136"/>
    </location>
    <ligand>
        <name>Fe cation</name>
        <dbReference type="ChEBI" id="CHEBI:24875"/>
    </ligand>
</feature>
<sequence length="173" mass="19223">MAVKEILPFGDAVLRKTAREVELPLSPKMLKLLDDMAETLYAADGRAGLAAPQVGILRRLIVLDCGDGLVELINPEIVEARGEQIGLEACLSYPGFMGNVKRAQYVRVKTFNRQGETVMLEGEGFTARCFQHEIDHLNGVLFVDRMTDRWLVHEQTQATMPLLDVIKLTNSGL</sequence>
<dbReference type="Gene3D" id="3.90.45.10">
    <property type="entry name" value="Peptide deformylase"/>
    <property type="match status" value="1"/>
</dbReference>
<dbReference type="GO" id="GO:0042586">
    <property type="term" value="F:peptide deformylase activity"/>
    <property type="evidence" value="ECO:0007669"/>
    <property type="project" value="UniProtKB-UniRule"/>
</dbReference>
<dbReference type="Proteomes" id="UP000298246">
    <property type="component" value="Unassembled WGS sequence"/>
</dbReference>
<comment type="caution">
    <text evidence="3">The sequence shown here is derived from an EMBL/GenBank/DDBJ whole genome shotgun (WGS) entry which is preliminary data.</text>
</comment>
<organism evidence="3 4">
    <name type="scientific">Paenibacillus athensensis</name>
    <dbReference type="NCBI Taxonomy" id="1967502"/>
    <lineage>
        <taxon>Bacteria</taxon>
        <taxon>Bacillati</taxon>
        <taxon>Bacillota</taxon>
        <taxon>Bacilli</taxon>
        <taxon>Bacillales</taxon>
        <taxon>Paenibacillaceae</taxon>
        <taxon>Paenibacillus</taxon>
    </lineage>
</organism>
<dbReference type="RefSeq" id="WP_134755096.1">
    <property type="nucleotide sequence ID" value="NZ_MYFO02000015.1"/>
</dbReference>
<keyword evidence="2" id="KW-0408">Iron</keyword>
<dbReference type="AlphaFoldDB" id="A0A4Y8PZ59"/>
<dbReference type="InterPro" id="IPR023635">
    <property type="entry name" value="Peptide_deformylase"/>
</dbReference>
<keyword evidence="2" id="KW-0648">Protein biosynthesis</keyword>
<keyword evidence="4" id="KW-1185">Reference proteome</keyword>
<dbReference type="SUPFAM" id="SSF56420">
    <property type="entry name" value="Peptide deformylase"/>
    <property type="match status" value="1"/>
</dbReference>
<dbReference type="EC" id="3.5.1.88" evidence="2"/>
<dbReference type="PANTHER" id="PTHR10458">
    <property type="entry name" value="PEPTIDE DEFORMYLASE"/>
    <property type="match status" value="1"/>
</dbReference>
<dbReference type="NCBIfam" id="TIGR00079">
    <property type="entry name" value="pept_deformyl"/>
    <property type="match status" value="1"/>
</dbReference>
<comment type="similarity">
    <text evidence="1 2">Belongs to the polypeptide deformylase family.</text>
</comment>
<keyword evidence="2" id="KW-0378">Hydrolase</keyword>
<dbReference type="PANTHER" id="PTHR10458:SF22">
    <property type="entry name" value="PEPTIDE DEFORMYLASE"/>
    <property type="match status" value="1"/>
</dbReference>